<feature type="region of interest" description="Disordered" evidence="1">
    <location>
        <begin position="78"/>
        <end position="97"/>
    </location>
</feature>
<dbReference type="Gene3D" id="3.30.70.1340">
    <property type="entry name" value="MTH889-like domain"/>
    <property type="match status" value="1"/>
</dbReference>
<protein>
    <submittedName>
        <fullName evidence="2">DUF211 domain-containing protein</fullName>
    </submittedName>
</protein>
<reference evidence="2 3" key="1">
    <citation type="journal article" date="2019" name="Int. J. Syst. Evol. Microbiol.">
        <title>The Global Catalogue of Microorganisms (GCM) 10K type strain sequencing project: providing services to taxonomists for standard genome sequencing and annotation.</title>
        <authorList>
            <consortium name="The Broad Institute Genomics Platform"/>
            <consortium name="The Broad Institute Genome Sequencing Center for Infectious Disease"/>
            <person name="Wu L."/>
            <person name="Ma J."/>
        </authorList>
    </citation>
    <scope>NUCLEOTIDE SEQUENCE [LARGE SCALE GENOMIC DNA]</scope>
    <source>
        <strain evidence="2 3">CGMCC 1.12553</strain>
    </source>
</reference>
<evidence type="ECO:0000313" key="2">
    <source>
        <dbReference type="EMBL" id="MFC4357492.1"/>
    </source>
</evidence>
<dbReference type="SUPFAM" id="SSF160363">
    <property type="entry name" value="MTH889-like"/>
    <property type="match status" value="1"/>
</dbReference>
<dbReference type="PANTHER" id="PTHR42240">
    <property type="entry name" value="DUF211 DOMAIN-CONTAINING PROTEIN"/>
    <property type="match status" value="1"/>
</dbReference>
<dbReference type="RefSeq" id="WP_267622211.1">
    <property type="nucleotide sequence ID" value="NZ_JAODIW010000006.1"/>
</dbReference>
<organism evidence="2 3">
    <name type="scientific">Halobium salinum</name>
    <dbReference type="NCBI Taxonomy" id="1364940"/>
    <lineage>
        <taxon>Archaea</taxon>
        <taxon>Methanobacteriati</taxon>
        <taxon>Methanobacteriota</taxon>
        <taxon>Stenosarchaea group</taxon>
        <taxon>Halobacteria</taxon>
        <taxon>Halobacteriales</taxon>
        <taxon>Haloferacaceae</taxon>
        <taxon>Halobium</taxon>
    </lineage>
</organism>
<dbReference type="InterPro" id="IPR003831">
    <property type="entry name" value="DUF211"/>
</dbReference>
<sequence>MADVTRLVLDLLKPHDPDLVEFSNGVAESPSVEGLNTTLIETDREVQNVKLTVEGDAVDAAEVEAAVEDLGGTVHSIDEVTVGDRPVQERPTPQDRR</sequence>
<dbReference type="PANTHER" id="PTHR42240:SF1">
    <property type="entry name" value="DUF211 DOMAIN-CONTAINING PROTEIN"/>
    <property type="match status" value="1"/>
</dbReference>
<evidence type="ECO:0000256" key="1">
    <source>
        <dbReference type="SAM" id="MobiDB-lite"/>
    </source>
</evidence>
<name>A0ABD5P9X1_9EURY</name>
<keyword evidence="3" id="KW-1185">Reference proteome</keyword>
<accession>A0ABD5P9X1</accession>
<dbReference type="AlphaFoldDB" id="A0ABD5P9X1"/>
<proteinExistence type="predicted"/>
<feature type="compositionally biased region" description="Basic and acidic residues" evidence="1">
    <location>
        <begin position="86"/>
        <end position="97"/>
    </location>
</feature>
<dbReference type="EMBL" id="JBHSDS010000003">
    <property type="protein sequence ID" value="MFC4357492.1"/>
    <property type="molecule type" value="Genomic_DNA"/>
</dbReference>
<dbReference type="InterPro" id="IPR023129">
    <property type="entry name" value="MTH889-like_dom_sf"/>
</dbReference>
<dbReference type="Pfam" id="PF02680">
    <property type="entry name" value="DUF211"/>
    <property type="match status" value="1"/>
</dbReference>
<dbReference type="Proteomes" id="UP001595921">
    <property type="component" value="Unassembled WGS sequence"/>
</dbReference>
<gene>
    <name evidence="2" type="ORF">ACFO0N_05945</name>
</gene>
<evidence type="ECO:0000313" key="3">
    <source>
        <dbReference type="Proteomes" id="UP001595921"/>
    </source>
</evidence>
<comment type="caution">
    <text evidence="2">The sequence shown here is derived from an EMBL/GenBank/DDBJ whole genome shotgun (WGS) entry which is preliminary data.</text>
</comment>